<dbReference type="Proteomes" id="UP001231924">
    <property type="component" value="Unassembled WGS sequence"/>
</dbReference>
<evidence type="ECO:0000256" key="3">
    <source>
        <dbReference type="ARBA" id="ARBA00022723"/>
    </source>
</evidence>
<evidence type="ECO:0000313" key="8">
    <source>
        <dbReference type="EMBL" id="MDL5159727.1"/>
    </source>
</evidence>
<keyword evidence="9" id="KW-1185">Reference proteome</keyword>
<dbReference type="SUPFAM" id="SSF53187">
    <property type="entry name" value="Zn-dependent exopeptidases"/>
    <property type="match status" value="1"/>
</dbReference>
<dbReference type="PANTHER" id="PTHR12147">
    <property type="entry name" value="METALLOPEPTIDASE M28 FAMILY MEMBER"/>
    <property type="match status" value="1"/>
</dbReference>
<keyword evidence="3" id="KW-0479">Metal-binding</keyword>
<keyword evidence="6" id="KW-0862">Zinc</keyword>
<dbReference type="CDD" id="cd03876">
    <property type="entry name" value="M28_SGAP_like"/>
    <property type="match status" value="1"/>
</dbReference>
<comment type="similarity">
    <text evidence="1">Belongs to the peptidase M28 family. M28A subfamily.</text>
</comment>
<evidence type="ECO:0000259" key="7">
    <source>
        <dbReference type="Pfam" id="PF04389"/>
    </source>
</evidence>
<sequence>MLVAPLVLGACSGGAGGSGAAAPQGDRRMAEALATSATGSGAFVHLRALQDVADRNGGNRARGTGGYEQSVDYVADTLRRAGFDVQTPTVALQSDDGDDGSAPGGTTRNVIAQTRTGRTDEVVLGGVHLDSVPEGPGIDDDGSGVAAQLEIAVRLGADAPVTNAVRFVFFGAEEEGLLGSQAYVDGLSPDGRRDIALMLNSDVIAAPNGGYFVYDGDGSDGSNSADGPPGSAAIERLLSDRLVSRGVPPRGTPFVDDSDYGPFVDADIPAGGVFSGDSGTKSAEQARLWGGRAGVPFDPCYHQACDDIDNIDRPIFDRMVNTIAYGIGAFAVDLNGVPPRSERAAR</sequence>
<accession>A0ABT7MGC2</accession>
<dbReference type="PANTHER" id="PTHR12147:SF26">
    <property type="entry name" value="PEPTIDASE M28 DOMAIN-CONTAINING PROTEIN"/>
    <property type="match status" value="1"/>
</dbReference>
<reference evidence="8 9" key="1">
    <citation type="submission" date="2023-06" db="EMBL/GenBank/DDBJ databases">
        <title>Actinomycetospora Odt1-22.</title>
        <authorList>
            <person name="Supong K."/>
        </authorList>
    </citation>
    <scope>NUCLEOTIDE SEQUENCE [LARGE SCALE GENOMIC DNA]</scope>
    <source>
        <strain evidence="8 9">Odt1-22</strain>
    </source>
</reference>
<feature type="domain" description="Peptidase M28" evidence="7">
    <location>
        <begin position="109"/>
        <end position="325"/>
    </location>
</feature>
<evidence type="ECO:0000256" key="4">
    <source>
        <dbReference type="ARBA" id="ARBA00022729"/>
    </source>
</evidence>
<keyword evidence="5" id="KW-0378">Hydrolase</keyword>
<dbReference type="Gene3D" id="3.40.630.10">
    <property type="entry name" value="Zn peptidases"/>
    <property type="match status" value="1"/>
</dbReference>
<dbReference type="InterPro" id="IPR045175">
    <property type="entry name" value="M28_fam"/>
</dbReference>
<evidence type="ECO:0000256" key="6">
    <source>
        <dbReference type="ARBA" id="ARBA00022833"/>
    </source>
</evidence>
<evidence type="ECO:0000256" key="5">
    <source>
        <dbReference type="ARBA" id="ARBA00022801"/>
    </source>
</evidence>
<gene>
    <name evidence="8" type="ORF">QRT03_27425</name>
</gene>
<proteinExistence type="inferred from homology"/>
<dbReference type="Pfam" id="PF04389">
    <property type="entry name" value="Peptidase_M28"/>
    <property type="match status" value="1"/>
</dbReference>
<dbReference type="InterPro" id="IPR007484">
    <property type="entry name" value="Peptidase_M28"/>
</dbReference>
<dbReference type="InterPro" id="IPR041756">
    <property type="entry name" value="M28_SGAP-like"/>
</dbReference>
<evidence type="ECO:0000313" key="9">
    <source>
        <dbReference type="Proteomes" id="UP001231924"/>
    </source>
</evidence>
<dbReference type="EMBL" id="JASVWF010000008">
    <property type="protein sequence ID" value="MDL5159727.1"/>
    <property type="molecule type" value="Genomic_DNA"/>
</dbReference>
<protein>
    <submittedName>
        <fullName evidence="8">M28 family metallopeptidase</fullName>
    </submittedName>
</protein>
<evidence type="ECO:0000256" key="1">
    <source>
        <dbReference type="ARBA" id="ARBA00005957"/>
    </source>
</evidence>
<keyword evidence="4" id="KW-0732">Signal</keyword>
<evidence type="ECO:0000256" key="2">
    <source>
        <dbReference type="ARBA" id="ARBA00022670"/>
    </source>
</evidence>
<keyword evidence="2" id="KW-0645">Protease</keyword>
<organism evidence="8 9">
    <name type="scientific">Actinomycetospora termitidis</name>
    <dbReference type="NCBI Taxonomy" id="3053470"/>
    <lineage>
        <taxon>Bacteria</taxon>
        <taxon>Bacillati</taxon>
        <taxon>Actinomycetota</taxon>
        <taxon>Actinomycetes</taxon>
        <taxon>Pseudonocardiales</taxon>
        <taxon>Pseudonocardiaceae</taxon>
        <taxon>Actinomycetospora</taxon>
    </lineage>
</organism>
<name>A0ABT7MGC2_9PSEU</name>
<comment type="caution">
    <text evidence="8">The sequence shown here is derived from an EMBL/GenBank/DDBJ whole genome shotgun (WGS) entry which is preliminary data.</text>
</comment>